<dbReference type="AlphaFoldDB" id="A0AA88VHV5"/>
<sequence>MAKALFTMGGVRIRVELWCWSPMMMGVGCGSGYIAFSINLLVSVRVAPTINLMKDLTTSVTITGDHLAHVVLQANTVKEGPLHYFKVDKWRSSHPNMPSGQAVLRPTVAHRGDHLSQLSSQLTSHKLTEKNYLELAQSVKLAIDGRGKLGHFTEDVRQPAASNPSLSSWRFENSLIITWLINSMEPTIGKTYLFLHTAKDVWEAVRETYSDVENSSQIFDLKTKLWKSKQGEREVTIYYNEIVSLWQELDQCYNDEWDCPSDSVNVMKMEECDRVYLFLAGLNSDFDEVWSRILGKKPVPSLCEAFSEIRSEETRRKVMLTNLNPKPAVDVENSALVVKGNEYDNDKKKRPWCDHCKKSWHTKETCWKIHRKPPNWKKRNGSDNRAFQVSNEGNQGQQISPENITMADGPNFLINTELSGLNNENLDPKSIGLSDDIDGTKMKDQHIAILIVYVDDIILTGDCIAEMEGLKQCLASEFEIKDLGSLKFFLRMEIARSRKGIAVSQRKYALDLLKETSMSGCRPVETPIDPNQKLGDNKGVPVNTSRYQKPVGKLIYLSHTRPNIAFAVSLMRIGFGDRTIFSFRGLSFITFTKV</sequence>
<dbReference type="Pfam" id="PF07727">
    <property type="entry name" value="RVT_2"/>
    <property type="match status" value="1"/>
</dbReference>
<dbReference type="PROSITE" id="PS51257">
    <property type="entry name" value="PROKAR_LIPOPROTEIN"/>
    <property type="match status" value="1"/>
</dbReference>
<reference evidence="2" key="1">
    <citation type="submission" date="2022-12" db="EMBL/GenBank/DDBJ databases">
        <title>Draft genome assemblies for two species of Escallonia (Escalloniales).</title>
        <authorList>
            <person name="Chanderbali A."/>
            <person name="Dervinis C."/>
            <person name="Anghel I."/>
            <person name="Soltis D."/>
            <person name="Soltis P."/>
            <person name="Zapata F."/>
        </authorList>
    </citation>
    <scope>NUCLEOTIDE SEQUENCE</scope>
    <source>
        <strain evidence="2">UCBG64.0493</strain>
        <tissue evidence="2">Leaf</tissue>
    </source>
</reference>
<gene>
    <name evidence="2" type="ORF">RJ639_014792</name>
</gene>
<dbReference type="SUPFAM" id="SSF56672">
    <property type="entry name" value="DNA/RNA polymerases"/>
    <property type="match status" value="1"/>
</dbReference>
<accession>A0AA88VHV5</accession>
<feature type="domain" description="Reverse transcriptase Ty1/copia-type" evidence="1">
    <location>
        <begin position="448"/>
        <end position="528"/>
    </location>
</feature>
<dbReference type="EMBL" id="JAVXUP010001869">
    <property type="protein sequence ID" value="KAK3007413.1"/>
    <property type="molecule type" value="Genomic_DNA"/>
</dbReference>
<keyword evidence="3" id="KW-1185">Reference proteome</keyword>
<evidence type="ECO:0000313" key="2">
    <source>
        <dbReference type="EMBL" id="KAK3007413.1"/>
    </source>
</evidence>
<evidence type="ECO:0000259" key="1">
    <source>
        <dbReference type="Pfam" id="PF07727"/>
    </source>
</evidence>
<organism evidence="2 3">
    <name type="scientific">Escallonia herrerae</name>
    <dbReference type="NCBI Taxonomy" id="1293975"/>
    <lineage>
        <taxon>Eukaryota</taxon>
        <taxon>Viridiplantae</taxon>
        <taxon>Streptophyta</taxon>
        <taxon>Embryophyta</taxon>
        <taxon>Tracheophyta</taxon>
        <taxon>Spermatophyta</taxon>
        <taxon>Magnoliopsida</taxon>
        <taxon>eudicotyledons</taxon>
        <taxon>Gunneridae</taxon>
        <taxon>Pentapetalae</taxon>
        <taxon>asterids</taxon>
        <taxon>campanulids</taxon>
        <taxon>Escalloniales</taxon>
        <taxon>Escalloniaceae</taxon>
        <taxon>Escallonia</taxon>
    </lineage>
</organism>
<name>A0AA88VHV5_9ASTE</name>
<dbReference type="InterPro" id="IPR013103">
    <property type="entry name" value="RVT_2"/>
</dbReference>
<dbReference type="InterPro" id="IPR043502">
    <property type="entry name" value="DNA/RNA_pol_sf"/>
</dbReference>
<comment type="caution">
    <text evidence="2">The sequence shown here is derived from an EMBL/GenBank/DDBJ whole genome shotgun (WGS) entry which is preliminary data.</text>
</comment>
<evidence type="ECO:0000313" key="3">
    <source>
        <dbReference type="Proteomes" id="UP001188597"/>
    </source>
</evidence>
<dbReference type="Proteomes" id="UP001188597">
    <property type="component" value="Unassembled WGS sequence"/>
</dbReference>
<dbReference type="PANTHER" id="PTHR34222">
    <property type="entry name" value="GAG_PRE-INTEGRS DOMAIN-CONTAINING PROTEIN"/>
    <property type="match status" value="1"/>
</dbReference>
<dbReference type="PANTHER" id="PTHR34222:SF91">
    <property type="match status" value="1"/>
</dbReference>
<proteinExistence type="predicted"/>
<protein>
    <recommendedName>
        <fullName evidence="1">Reverse transcriptase Ty1/copia-type domain-containing protein</fullName>
    </recommendedName>
</protein>